<feature type="transmembrane region" description="Helical" evidence="8">
    <location>
        <begin position="68"/>
        <end position="90"/>
    </location>
</feature>
<keyword evidence="5" id="KW-0560">Oxidoreductase</keyword>
<feature type="transmembrane region" description="Helical" evidence="8">
    <location>
        <begin position="6"/>
        <end position="22"/>
    </location>
</feature>
<dbReference type="Proteomes" id="UP000229498">
    <property type="component" value="Unassembled WGS sequence"/>
</dbReference>
<dbReference type="InterPro" id="IPR052175">
    <property type="entry name" value="ComplexI-like_HydComp"/>
</dbReference>
<feature type="transmembrane region" description="Helical" evidence="8">
    <location>
        <begin position="213"/>
        <end position="235"/>
    </location>
</feature>
<evidence type="ECO:0000313" key="10">
    <source>
        <dbReference type="EMBL" id="PJK28700.1"/>
    </source>
</evidence>
<feature type="transmembrane region" description="Helical" evidence="8">
    <location>
        <begin position="29"/>
        <end position="48"/>
    </location>
</feature>
<feature type="transmembrane region" description="Helical" evidence="8">
    <location>
        <begin position="241"/>
        <end position="259"/>
    </location>
</feature>
<feature type="transmembrane region" description="Helical" evidence="8">
    <location>
        <begin position="372"/>
        <end position="395"/>
    </location>
</feature>
<accession>A0A2M9FZ18</accession>
<dbReference type="GO" id="GO:0005886">
    <property type="term" value="C:plasma membrane"/>
    <property type="evidence" value="ECO:0007669"/>
    <property type="project" value="UniProtKB-SubCell"/>
</dbReference>
<dbReference type="AlphaFoldDB" id="A0A2M9FZ18"/>
<dbReference type="PANTHER" id="PTHR42682">
    <property type="entry name" value="HYDROGENASE-4 COMPONENT F"/>
    <property type="match status" value="1"/>
</dbReference>
<reference evidence="10 11" key="1">
    <citation type="submission" date="2017-11" db="EMBL/GenBank/DDBJ databases">
        <title>Draft genome sequence of Rhizobiales bacterium SY3-13.</title>
        <authorList>
            <person name="Sun C."/>
        </authorList>
    </citation>
    <scope>NUCLEOTIDE SEQUENCE [LARGE SCALE GENOMIC DNA]</scope>
    <source>
        <strain evidence="10 11">SY3-13</strain>
    </source>
</reference>
<evidence type="ECO:0000256" key="1">
    <source>
        <dbReference type="ARBA" id="ARBA00004651"/>
    </source>
</evidence>
<evidence type="ECO:0000256" key="5">
    <source>
        <dbReference type="ARBA" id="ARBA00023002"/>
    </source>
</evidence>
<dbReference type="PANTHER" id="PTHR42682:SF4">
    <property type="entry name" value="NADH-UBIQUINONE_PLASTOQUINONE"/>
    <property type="match status" value="1"/>
</dbReference>
<evidence type="ECO:0000256" key="4">
    <source>
        <dbReference type="ARBA" id="ARBA00022989"/>
    </source>
</evidence>
<evidence type="ECO:0000256" key="6">
    <source>
        <dbReference type="ARBA" id="ARBA00023136"/>
    </source>
</evidence>
<organism evidence="10 11">
    <name type="scientific">Minwuia thermotolerans</name>
    <dbReference type="NCBI Taxonomy" id="2056226"/>
    <lineage>
        <taxon>Bacteria</taxon>
        <taxon>Pseudomonadati</taxon>
        <taxon>Pseudomonadota</taxon>
        <taxon>Alphaproteobacteria</taxon>
        <taxon>Minwuiales</taxon>
        <taxon>Minwuiaceae</taxon>
        <taxon>Minwuia</taxon>
    </lineage>
</organism>
<comment type="caution">
    <text evidence="10">The sequence shown here is derived from an EMBL/GenBank/DDBJ whole genome shotgun (WGS) entry which is preliminary data.</text>
</comment>
<feature type="transmembrane region" description="Helical" evidence="8">
    <location>
        <begin position="452"/>
        <end position="473"/>
    </location>
</feature>
<evidence type="ECO:0000256" key="7">
    <source>
        <dbReference type="RuleBase" id="RU000320"/>
    </source>
</evidence>
<keyword evidence="4 8" id="KW-1133">Transmembrane helix</keyword>
<feature type="transmembrane region" description="Helical" evidence="8">
    <location>
        <begin position="266"/>
        <end position="288"/>
    </location>
</feature>
<keyword evidence="3 7" id="KW-0812">Transmembrane</keyword>
<dbReference type="EMBL" id="PHIG01000039">
    <property type="protein sequence ID" value="PJK28700.1"/>
    <property type="molecule type" value="Genomic_DNA"/>
</dbReference>
<comment type="subcellular location">
    <subcellularLocation>
        <location evidence="1">Cell membrane</location>
        <topology evidence="1">Multi-pass membrane protein</topology>
    </subcellularLocation>
    <subcellularLocation>
        <location evidence="7">Membrane</location>
        <topology evidence="7">Multi-pass membrane protein</topology>
    </subcellularLocation>
</comment>
<feature type="transmembrane region" description="Helical" evidence="8">
    <location>
        <begin position="416"/>
        <end position="440"/>
    </location>
</feature>
<feature type="transmembrane region" description="Helical" evidence="8">
    <location>
        <begin position="119"/>
        <end position="136"/>
    </location>
</feature>
<dbReference type="OrthoDB" id="9811798at2"/>
<feature type="transmembrane region" description="Helical" evidence="8">
    <location>
        <begin position="541"/>
        <end position="566"/>
    </location>
</feature>
<feature type="transmembrane region" description="Helical" evidence="8">
    <location>
        <begin position="335"/>
        <end position="357"/>
    </location>
</feature>
<gene>
    <name evidence="10" type="ORF">CVT23_15275</name>
</gene>
<keyword evidence="6 8" id="KW-0472">Membrane</keyword>
<dbReference type="RefSeq" id="WP_109792340.1">
    <property type="nucleotide sequence ID" value="NZ_PHIG01000039.1"/>
</dbReference>
<protein>
    <submittedName>
        <fullName evidence="10">Na(+)/H(+) antiporter subunit D</fullName>
    </submittedName>
</protein>
<dbReference type="NCBIfam" id="NF009310">
    <property type="entry name" value="PRK12668.1"/>
    <property type="match status" value="1"/>
</dbReference>
<keyword evidence="11" id="KW-1185">Reference proteome</keyword>
<evidence type="ECO:0000256" key="3">
    <source>
        <dbReference type="ARBA" id="ARBA00022692"/>
    </source>
</evidence>
<dbReference type="GO" id="GO:0016491">
    <property type="term" value="F:oxidoreductase activity"/>
    <property type="evidence" value="ECO:0007669"/>
    <property type="project" value="UniProtKB-KW"/>
</dbReference>
<feature type="transmembrane region" description="Helical" evidence="8">
    <location>
        <begin position="179"/>
        <end position="201"/>
    </location>
</feature>
<proteinExistence type="predicted"/>
<evidence type="ECO:0000259" key="9">
    <source>
        <dbReference type="Pfam" id="PF00361"/>
    </source>
</evidence>
<dbReference type="Pfam" id="PF00361">
    <property type="entry name" value="Proton_antipo_M"/>
    <property type="match status" value="1"/>
</dbReference>
<evidence type="ECO:0000256" key="8">
    <source>
        <dbReference type="SAM" id="Phobius"/>
    </source>
</evidence>
<dbReference type="InterPro" id="IPR001750">
    <property type="entry name" value="ND/Mrp_TM"/>
</dbReference>
<sequence>MTWADLPPGLVLILGGVLAAVLPHALRKALMLALPLAGLAHILALPAGGHAEMMLFGIDLVGSRVDGLALVFGGIFYVAAFLAAVFHLHVRDRMQDVAAMVYAGAAVGAVFAGDLATLFVYWELTAIASVFLVFAGRTDAAYRAGIRYLLVQITSGVLLMGGLVLHWRATGSVAFDDIGLGSAGAVMIFLAFAIKCGFPLLHGWIADAYPRASITGAVFLSAFTTKLAVYALARGFPGTELLIWIGAAMGILLALLALKATDIRRILAYSLNSQLGIMVAGVGIGTPLALDGVAAHAVVSILYTALLFMAAGVVLHRTGRSEASALGGLATRMPWTLAATLVAAATISALPLTGAFVSKSPILTAAGSESGWLAWSLLLLGAVGAIAHTGLRLPWLIFAGRREGPVEIRQPAPANMYAAMAGSAALCIAIGLVPGLYYGWMPNASDYEVYSASHVLTQLQLVAFAALGFVWLVRSDLLSRPAAPETLLDADWFYRRGLQDVWRKTVEWGGEIGRAGRGGLHGWVQAVILTSRRLAGPDGPLGRAVTPGTAVLWLTAMLGLYLVVFYT</sequence>
<keyword evidence="2" id="KW-1003">Cell membrane</keyword>
<feature type="transmembrane region" description="Helical" evidence="8">
    <location>
        <begin position="148"/>
        <end position="167"/>
    </location>
</feature>
<feature type="domain" description="NADH:quinone oxidoreductase/Mrp antiporter transmembrane" evidence="9">
    <location>
        <begin position="112"/>
        <end position="379"/>
    </location>
</feature>
<feature type="transmembrane region" description="Helical" evidence="8">
    <location>
        <begin position="294"/>
        <end position="315"/>
    </location>
</feature>
<evidence type="ECO:0000313" key="11">
    <source>
        <dbReference type="Proteomes" id="UP000229498"/>
    </source>
</evidence>
<feature type="transmembrane region" description="Helical" evidence="8">
    <location>
        <begin position="97"/>
        <end position="113"/>
    </location>
</feature>
<name>A0A2M9FZ18_9PROT</name>
<evidence type="ECO:0000256" key="2">
    <source>
        <dbReference type="ARBA" id="ARBA00022475"/>
    </source>
</evidence>